<sequence length="190" mass="20322">MNANAQIHEPNVVNGINVDDLFALIDGVKGDVSKATTGWRVATTWQGQTRTRAEVAGFSIGGQDVSRRFTIDIDEPCELGGSNKFANPQEHLIAALNACITVGYVAQCAVRGITLESLQIETEGEIDLRGFLGIDPQVANGYESLRYTVRIKGSGTSEQFAEIHDAVMATSPNVYNLANPVALKSTLVVG</sequence>
<comment type="caution">
    <text evidence="1">The sequence shown here is derived from an EMBL/GenBank/DDBJ whole genome shotgun (WGS) entry which is preliminary data.</text>
</comment>
<dbReference type="EMBL" id="CAJHCQ010000029">
    <property type="protein sequence ID" value="CAD6560240.1"/>
    <property type="molecule type" value="Genomic_DNA"/>
</dbReference>
<dbReference type="InterPro" id="IPR052924">
    <property type="entry name" value="OsmC/Ohr_hydroprdx_reductase"/>
</dbReference>
<dbReference type="SUPFAM" id="SSF82784">
    <property type="entry name" value="OsmC-like"/>
    <property type="match status" value="1"/>
</dbReference>
<dbReference type="InterPro" id="IPR036102">
    <property type="entry name" value="OsmC/Ohrsf"/>
</dbReference>
<dbReference type="Gene3D" id="3.30.300.20">
    <property type="match status" value="1"/>
</dbReference>
<evidence type="ECO:0008006" key="3">
    <source>
        <dbReference type="Google" id="ProtNLM"/>
    </source>
</evidence>
<name>A0ABM8P9Z5_9BURK</name>
<dbReference type="InterPro" id="IPR015946">
    <property type="entry name" value="KH_dom-like_a/b"/>
</dbReference>
<dbReference type="InterPro" id="IPR003718">
    <property type="entry name" value="OsmC/Ohr_fam"/>
</dbReference>
<dbReference type="RefSeq" id="WP_201700509.1">
    <property type="nucleotide sequence ID" value="NZ_CAJHCQ010000029.1"/>
</dbReference>
<accession>A0ABM8P9Z5</accession>
<gene>
    <name evidence="1" type="ORF">LMG27952_07079</name>
</gene>
<dbReference type="Proteomes" id="UP000656319">
    <property type="component" value="Unassembled WGS sequence"/>
</dbReference>
<reference evidence="1 2" key="1">
    <citation type="submission" date="2020-10" db="EMBL/GenBank/DDBJ databases">
        <authorList>
            <person name="Peeters C."/>
        </authorList>
    </citation>
    <scope>NUCLEOTIDE SEQUENCE [LARGE SCALE GENOMIC DNA]</scope>
    <source>
        <strain evidence="1 2">LMG 27952</strain>
    </source>
</reference>
<dbReference type="Pfam" id="PF02566">
    <property type="entry name" value="OsmC"/>
    <property type="match status" value="1"/>
</dbReference>
<evidence type="ECO:0000313" key="2">
    <source>
        <dbReference type="Proteomes" id="UP000656319"/>
    </source>
</evidence>
<dbReference type="PANTHER" id="PTHR35368">
    <property type="entry name" value="HYDROPEROXIDE REDUCTASE"/>
    <property type="match status" value="1"/>
</dbReference>
<keyword evidence="2" id="KW-1185">Reference proteome</keyword>
<protein>
    <recommendedName>
        <fullName evidence="3">OsmC-like protein</fullName>
    </recommendedName>
</protein>
<evidence type="ECO:0000313" key="1">
    <source>
        <dbReference type="EMBL" id="CAD6560240.1"/>
    </source>
</evidence>
<organism evidence="1 2">
    <name type="scientific">Paraburkholderia hiiakae</name>
    <dbReference type="NCBI Taxonomy" id="1081782"/>
    <lineage>
        <taxon>Bacteria</taxon>
        <taxon>Pseudomonadati</taxon>
        <taxon>Pseudomonadota</taxon>
        <taxon>Betaproteobacteria</taxon>
        <taxon>Burkholderiales</taxon>
        <taxon>Burkholderiaceae</taxon>
        <taxon>Paraburkholderia</taxon>
    </lineage>
</organism>
<dbReference type="PANTHER" id="PTHR35368:SF1">
    <property type="entry name" value="HYDROPEROXIDE REDUCTASE"/>
    <property type="match status" value="1"/>
</dbReference>
<proteinExistence type="predicted"/>